<accession>A0AAD7E8B8</accession>
<comment type="caution">
    <text evidence="2">The sequence shown here is derived from an EMBL/GenBank/DDBJ whole genome shotgun (WGS) entry which is preliminary data.</text>
</comment>
<dbReference type="AlphaFoldDB" id="A0AAD7E8B8"/>
<feature type="signal peptide" evidence="1">
    <location>
        <begin position="1"/>
        <end position="24"/>
    </location>
</feature>
<reference evidence="2" key="1">
    <citation type="submission" date="2023-03" db="EMBL/GenBank/DDBJ databases">
        <title>Massive genome expansion in bonnet fungi (Mycena s.s.) driven by repeated elements and novel gene families across ecological guilds.</title>
        <authorList>
            <consortium name="Lawrence Berkeley National Laboratory"/>
            <person name="Harder C.B."/>
            <person name="Miyauchi S."/>
            <person name="Viragh M."/>
            <person name="Kuo A."/>
            <person name="Thoen E."/>
            <person name="Andreopoulos B."/>
            <person name="Lu D."/>
            <person name="Skrede I."/>
            <person name="Drula E."/>
            <person name="Henrissat B."/>
            <person name="Morin E."/>
            <person name="Kohler A."/>
            <person name="Barry K."/>
            <person name="LaButti K."/>
            <person name="Morin E."/>
            <person name="Salamov A."/>
            <person name="Lipzen A."/>
            <person name="Mereny Z."/>
            <person name="Hegedus B."/>
            <person name="Baldrian P."/>
            <person name="Stursova M."/>
            <person name="Weitz H."/>
            <person name="Taylor A."/>
            <person name="Grigoriev I.V."/>
            <person name="Nagy L.G."/>
            <person name="Martin F."/>
            <person name="Kauserud H."/>
        </authorList>
    </citation>
    <scope>NUCLEOTIDE SEQUENCE</scope>
    <source>
        <strain evidence="2">CBHHK002</strain>
    </source>
</reference>
<gene>
    <name evidence="2" type="ORF">DFH08DRAFT_988599</name>
</gene>
<sequence length="128" mass="13786">MAHLARTLFASILFFLWSDGLVSGLTSSFGSNPTNVGMFVYKPTTVKTNPAVIVTIHYCTGTGDAAYFNNSPYAQFANTYVGFGCEGDVSRLYGRIPADPGIPRYRRHGISAASVGHTVPVQGDEDMK</sequence>
<protein>
    <recommendedName>
        <fullName evidence="4">Feruloyl esterase</fullName>
    </recommendedName>
</protein>
<evidence type="ECO:0000313" key="3">
    <source>
        <dbReference type="Proteomes" id="UP001218218"/>
    </source>
</evidence>
<keyword evidence="3" id="KW-1185">Reference proteome</keyword>
<evidence type="ECO:0000313" key="2">
    <source>
        <dbReference type="EMBL" id="KAJ7302787.1"/>
    </source>
</evidence>
<dbReference type="EMBL" id="JARIHO010000111">
    <property type="protein sequence ID" value="KAJ7302787.1"/>
    <property type="molecule type" value="Genomic_DNA"/>
</dbReference>
<name>A0AAD7E8B8_9AGAR</name>
<evidence type="ECO:0000256" key="1">
    <source>
        <dbReference type="SAM" id="SignalP"/>
    </source>
</evidence>
<proteinExistence type="predicted"/>
<feature type="chain" id="PRO_5042144476" description="Feruloyl esterase" evidence="1">
    <location>
        <begin position="25"/>
        <end position="128"/>
    </location>
</feature>
<dbReference type="Proteomes" id="UP001218218">
    <property type="component" value="Unassembled WGS sequence"/>
</dbReference>
<keyword evidence="1" id="KW-0732">Signal</keyword>
<organism evidence="2 3">
    <name type="scientific">Mycena albidolilacea</name>
    <dbReference type="NCBI Taxonomy" id="1033008"/>
    <lineage>
        <taxon>Eukaryota</taxon>
        <taxon>Fungi</taxon>
        <taxon>Dikarya</taxon>
        <taxon>Basidiomycota</taxon>
        <taxon>Agaricomycotina</taxon>
        <taxon>Agaricomycetes</taxon>
        <taxon>Agaricomycetidae</taxon>
        <taxon>Agaricales</taxon>
        <taxon>Marasmiineae</taxon>
        <taxon>Mycenaceae</taxon>
        <taxon>Mycena</taxon>
    </lineage>
</organism>
<evidence type="ECO:0008006" key="4">
    <source>
        <dbReference type="Google" id="ProtNLM"/>
    </source>
</evidence>